<sequence>MRDEQGAIAFLKFYFSEFNRGMMAPETPPNLMAYADKGCISCKKSQKVIDEYVAGKWSVLTPGMEVVNPGLATPVTADKVIINFTLTEKAQTLYQNGKPTKETVPAASGKRGIALRWVNDQWQVLGLEEL</sequence>
<accession>A0A2T0U670</accession>
<name>A0A2T0U670_9MICO</name>
<gene>
    <name evidence="1" type="ORF">BCF74_12828</name>
</gene>
<comment type="caution">
    <text evidence="1">The sequence shown here is derived from an EMBL/GenBank/DDBJ whole genome shotgun (WGS) entry which is preliminary data.</text>
</comment>
<protein>
    <submittedName>
        <fullName evidence="1">Uncharacterized protein</fullName>
    </submittedName>
</protein>
<keyword evidence="2" id="KW-1185">Reference proteome</keyword>
<dbReference type="Proteomes" id="UP000237822">
    <property type="component" value="Unassembled WGS sequence"/>
</dbReference>
<dbReference type="AlphaFoldDB" id="A0A2T0U670"/>
<proteinExistence type="predicted"/>
<evidence type="ECO:0000313" key="1">
    <source>
        <dbReference type="EMBL" id="PRY53409.1"/>
    </source>
</evidence>
<evidence type="ECO:0000313" key="2">
    <source>
        <dbReference type="Proteomes" id="UP000237822"/>
    </source>
</evidence>
<organism evidence="1 2">
    <name type="scientific">Knoellia remsis</name>
    <dbReference type="NCBI Taxonomy" id="407159"/>
    <lineage>
        <taxon>Bacteria</taxon>
        <taxon>Bacillati</taxon>
        <taxon>Actinomycetota</taxon>
        <taxon>Actinomycetes</taxon>
        <taxon>Micrococcales</taxon>
        <taxon>Intrasporangiaceae</taxon>
        <taxon>Knoellia</taxon>
    </lineage>
</organism>
<reference evidence="1 2" key="1">
    <citation type="submission" date="2018-03" db="EMBL/GenBank/DDBJ databases">
        <title>Genomic Encyclopedia of Archaeal and Bacterial Type Strains, Phase II (KMG-II): from individual species to whole genera.</title>
        <authorList>
            <person name="Goeker M."/>
        </authorList>
    </citation>
    <scope>NUCLEOTIDE SEQUENCE [LARGE SCALE GENOMIC DNA]</scope>
    <source>
        <strain evidence="1 2">ATCC BAA-1496</strain>
    </source>
</reference>
<dbReference type="EMBL" id="PVTI01000028">
    <property type="protein sequence ID" value="PRY53409.1"/>
    <property type="molecule type" value="Genomic_DNA"/>
</dbReference>